<dbReference type="Gene3D" id="3.10.450.50">
    <property type="match status" value="1"/>
</dbReference>
<accession>A0A7Y9LM50</accession>
<keyword evidence="4" id="KW-1185">Reference proteome</keyword>
<gene>
    <name evidence="3" type="ORF">FHW18_001156</name>
</gene>
<sequence length="170" mass="19347">MSSAPDLTLPATTPVTPDERAAVEALIRDYAFALDDGEYERWPAFFAEQCFYQIRSRESRDQGHPLGMMYCTSAAMMRDRISGLRRVNVFEPHRYRHVTGSPWIARLPDGTCRARTSYVLVRTMRSGESTLFSSGCYEDVITLLESGPRFLRREVICESSQIDTLLVIPI</sequence>
<evidence type="ECO:0000313" key="4">
    <source>
        <dbReference type="Proteomes" id="UP000542125"/>
    </source>
</evidence>
<dbReference type="AlphaFoldDB" id="A0A7Y9LM50"/>
<dbReference type="CDD" id="cd00667">
    <property type="entry name" value="ring_hydroxylating_dioxygenases_beta"/>
    <property type="match status" value="1"/>
</dbReference>
<dbReference type="Proteomes" id="UP000542125">
    <property type="component" value="Unassembled WGS sequence"/>
</dbReference>
<reference evidence="3 4" key="1">
    <citation type="submission" date="2020-07" db="EMBL/GenBank/DDBJ databases">
        <title>Genomic Encyclopedia of Type Strains, Phase IV (KMG-V): Genome sequencing to study the core and pangenomes of soil and plant-associated prokaryotes.</title>
        <authorList>
            <person name="Whitman W."/>
        </authorList>
    </citation>
    <scope>NUCLEOTIDE SEQUENCE [LARGE SCALE GENOMIC DNA]</scope>
    <source>
        <strain evidence="3 4">SAS40</strain>
    </source>
</reference>
<keyword evidence="2" id="KW-0560">Oxidoreductase</keyword>
<dbReference type="GO" id="GO:0051213">
    <property type="term" value="F:dioxygenase activity"/>
    <property type="evidence" value="ECO:0007669"/>
    <property type="project" value="UniProtKB-KW"/>
</dbReference>
<evidence type="ECO:0000256" key="2">
    <source>
        <dbReference type="ARBA" id="ARBA00023002"/>
    </source>
</evidence>
<dbReference type="EMBL" id="JACBYR010000001">
    <property type="protein sequence ID" value="NYE81885.1"/>
    <property type="molecule type" value="Genomic_DNA"/>
</dbReference>
<name>A0A7Y9LM50_9BURK</name>
<comment type="caution">
    <text evidence="3">The sequence shown here is derived from an EMBL/GenBank/DDBJ whole genome shotgun (WGS) entry which is preliminary data.</text>
</comment>
<comment type="similarity">
    <text evidence="1">Belongs to the bacterial ring-hydroxylating dioxygenase beta subunit family.</text>
</comment>
<protein>
    <submittedName>
        <fullName evidence="3">3-phenylpropionate/cinnamic acid dioxygenase small subunit</fullName>
    </submittedName>
</protein>
<organism evidence="3 4">
    <name type="scientific">Pigmentiphaga litoralis</name>
    <dbReference type="NCBI Taxonomy" id="516702"/>
    <lineage>
        <taxon>Bacteria</taxon>
        <taxon>Pseudomonadati</taxon>
        <taxon>Pseudomonadota</taxon>
        <taxon>Betaproteobacteria</taxon>
        <taxon>Burkholderiales</taxon>
        <taxon>Alcaligenaceae</taxon>
        <taxon>Pigmentiphaga</taxon>
    </lineage>
</organism>
<evidence type="ECO:0000256" key="1">
    <source>
        <dbReference type="ARBA" id="ARBA00009570"/>
    </source>
</evidence>
<proteinExistence type="inferred from homology"/>
<dbReference type="SUPFAM" id="SSF54427">
    <property type="entry name" value="NTF2-like"/>
    <property type="match status" value="1"/>
</dbReference>
<evidence type="ECO:0000313" key="3">
    <source>
        <dbReference type="EMBL" id="NYE81885.1"/>
    </source>
</evidence>
<keyword evidence="3" id="KW-0223">Dioxygenase</keyword>
<dbReference type="InterPro" id="IPR032710">
    <property type="entry name" value="NTF2-like_dom_sf"/>
</dbReference>
<dbReference type="Pfam" id="PF00866">
    <property type="entry name" value="Ring_hydroxyl_B"/>
    <property type="match status" value="1"/>
</dbReference>
<dbReference type="InterPro" id="IPR000391">
    <property type="entry name" value="Rng_hydr_dOase-bsu"/>
</dbReference>
<dbReference type="RefSeq" id="WP_179584244.1">
    <property type="nucleotide sequence ID" value="NZ_JACBYR010000001.1"/>
</dbReference>